<sequence length="359" mass="37217">MSVRVVTLPGDGIGPEVTVQAVAVLRVAAASADIDVLVEEHLIGGHAIDEAGTPLPAESLAAAKAADAVLLGAVGGPKWDHLSGDQRTGAGLLGLRAALEVFANLRPVRVHPRLVEHTVLRPDVVRGVDLVVVRELTGGAYYGQPRHRDETTAVDTIAYSRAEIERVARVAFTLATERRGRLTSVDKANVLMTSELWRQTVSTMAAEYPTVSLDHALVDSFAMHLVTHPRDLDVVVTENMFGDILSDESAVLAGSLGMLPSASLGASGPGLYEPIHGTAPEIAGQDRANPYGAILSVALLFRHSLQRPQVAAAIEAAVESCIDNGVLTADIGGSASTSAAGAAVVAALPARRAAAGVTS</sequence>
<keyword evidence="9 14" id="KW-0460">Magnesium</keyword>
<comment type="cofactor">
    <cofactor evidence="14 15">
        <name>Mg(2+)</name>
        <dbReference type="ChEBI" id="CHEBI:18420"/>
    </cofactor>
    <cofactor evidence="14 15">
        <name>Mn(2+)</name>
        <dbReference type="ChEBI" id="CHEBI:29035"/>
    </cofactor>
    <text evidence="14 15">Binds 1 Mg(2+) or Mn(2+) ion per subunit.</text>
</comment>
<evidence type="ECO:0000256" key="10">
    <source>
        <dbReference type="ARBA" id="ARBA00023002"/>
    </source>
</evidence>
<dbReference type="GO" id="GO:0000287">
    <property type="term" value="F:magnesium ion binding"/>
    <property type="evidence" value="ECO:0007669"/>
    <property type="project" value="InterPro"/>
</dbReference>
<accession>A0A934JXS6</accession>
<evidence type="ECO:0000313" key="20">
    <source>
        <dbReference type="Proteomes" id="UP000606991"/>
    </source>
</evidence>
<evidence type="ECO:0000256" key="5">
    <source>
        <dbReference type="ARBA" id="ARBA00011738"/>
    </source>
</evidence>
<evidence type="ECO:0000256" key="12">
    <source>
        <dbReference type="ARBA" id="ARBA00023211"/>
    </source>
</evidence>
<dbReference type="EC" id="1.1.1.85" evidence="14"/>
<dbReference type="Pfam" id="PF00180">
    <property type="entry name" value="Iso_dh"/>
    <property type="match status" value="1"/>
</dbReference>
<dbReference type="AlphaFoldDB" id="A0A2W5Z6A5"/>
<dbReference type="PROSITE" id="PS00470">
    <property type="entry name" value="IDH_IMDH"/>
    <property type="match status" value="1"/>
</dbReference>
<dbReference type="Proteomes" id="UP000248724">
    <property type="component" value="Unassembled WGS sequence"/>
</dbReference>
<feature type="site" description="Important for catalysis" evidence="14">
    <location>
        <position position="187"/>
    </location>
</feature>
<evidence type="ECO:0000259" key="16">
    <source>
        <dbReference type="SMART" id="SM01329"/>
    </source>
</evidence>
<reference evidence="17 20" key="3">
    <citation type="submission" date="2020-10" db="EMBL/GenBank/DDBJ databases">
        <title>Ca. Dormibacterota MAGs.</title>
        <authorList>
            <person name="Montgomery K."/>
        </authorList>
    </citation>
    <scope>NUCLEOTIDE SEQUENCE [LARGE SCALE GENOMIC DNA]</scope>
    <source>
        <strain evidence="17">SC8812_S17_18</strain>
    </source>
</reference>
<dbReference type="GO" id="GO:0009098">
    <property type="term" value="P:L-leucine biosynthetic process"/>
    <property type="evidence" value="ECO:0007669"/>
    <property type="project" value="UniProtKB-UniRule"/>
</dbReference>
<keyword evidence="6 14" id="KW-0432">Leucine biosynthesis</keyword>
<comment type="caution">
    <text evidence="14">Lacks conserved residue(s) required for the propagation of feature annotation.</text>
</comment>
<comment type="pathway">
    <text evidence="3 14 15">Amino-acid biosynthesis; L-leucine biosynthesis; L-leucine from 3-methyl-2-oxobutanoate: step 3/4.</text>
</comment>
<evidence type="ECO:0000256" key="2">
    <source>
        <dbReference type="ARBA" id="ARBA00001936"/>
    </source>
</evidence>
<evidence type="ECO:0000313" key="17">
    <source>
        <dbReference type="EMBL" id="MBJ7593293.1"/>
    </source>
</evidence>
<name>A0A2W5Z6A5_9BACT</name>
<dbReference type="PANTHER" id="PTHR42979">
    <property type="entry name" value="3-ISOPROPYLMALATE DEHYDROGENASE"/>
    <property type="match status" value="1"/>
</dbReference>
<keyword evidence="8 14" id="KW-0479">Metal-binding</keyword>
<evidence type="ECO:0000256" key="14">
    <source>
        <dbReference type="HAMAP-Rule" id="MF_01033"/>
    </source>
</evidence>
<comment type="catalytic activity">
    <reaction evidence="1 14 15">
        <text>(2R,3S)-3-isopropylmalate + NAD(+) = 4-methyl-2-oxopentanoate + CO2 + NADH</text>
        <dbReference type="Rhea" id="RHEA:32271"/>
        <dbReference type="ChEBI" id="CHEBI:16526"/>
        <dbReference type="ChEBI" id="CHEBI:17865"/>
        <dbReference type="ChEBI" id="CHEBI:35121"/>
        <dbReference type="ChEBI" id="CHEBI:57540"/>
        <dbReference type="ChEBI" id="CHEBI:57945"/>
        <dbReference type="EC" id="1.1.1.85"/>
    </reaction>
</comment>
<dbReference type="GO" id="GO:0003862">
    <property type="term" value="F:3-isopropylmalate dehydrogenase activity"/>
    <property type="evidence" value="ECO:0007669"/>
    <property type="project" value="UniProtKB-UniRule"/>
</dbReference>
<dbReference type="Proteomes" id="UP000606991">
    <property type="component" value="Unassembled WGS sequence"/>
</dbReference>
<dbReference type="SMART" id="SM01329">
    <property type="entry name" value="Iso_dh"/>
    <property type="match status" value="1"/>
</dbReference>
<feature type="binding site" evidence="14">
    <location>
        <position position="134"/>
    </location>
    <ligand>
        <name>substrate</name>
    </ligand>
</feature>
<dbReference type="HAMAP" id="MF_01033">
    <property type="entry name" value="LeuB_type1"/>
    <property type="match status" value="1"/>
</dbReference>
<dbReference type="InterPro" id="IPR019818">
    <property type="entry name" value="IsoCit/isopropylmalate_DH_CS"/>
</dbReference>
<protein>
    <recommendedName>
        <fullName evidence="14">3-isopropylmalate dehydrogenase</fullName>
        <ecNumber evidence="14">1.1.1.85</ecNumber>
    </recommendedName>
    <alternativeName>
        <fullName evidence="14">3-IPM-DH</fullName>
    </alternativeName>
    <alternativeName>
        <fullName evidence="14">Beta-IPM dehydrogenase</fullName>
        <shortName evidence="14">IMDH</shortName>
    </alternativeName>
</protein>
<dbReference type="EMBL" id="QHBU01000133">
    <property type="protein sequence ID" value="PZR80833.1"/>
    <property type="molecule type" value="Genomic_DNA"/>
</dbReference>
<keyword evidence="7 14" id="KW-0028">Amino-acid biosynthesis</keyword>
<keyword evidence="14" id="KW-0963">Cytoplasm</keyword>
<feature type="binding site" evidence="14">
    <location>
        <position position="247"/>
    </location>
    <ligand>
        <name>Mg(2+)</name>
        <dbReference type="ChEBI" id="CHEBI:18420"/>
    </ligand>
</feature>
<dbReference type="RefSeq" id="WP_337308431.1">
    <property type="nucleotide sequence ID" value="NZ_JAEKNS010000005.1"/>
</dbReference>
<accession>A0A2W5Z6A5</accession>
<evidence type="ECO:0000256" key="9">
    <source>
        <dbReference type="ARBA" id="ARBA00022842"/>
    </source>
</evidence>
<keyword evidence="12 14" id="KW-0464">Manganese</keyword>
<proteinExistence type="inferred from homology"/>
<feature type="binding site" evidence="14">
    <location>
        <position position="219"/>
    </location>
    <ligand>
        <name>Mg(2+)</name>
        <dbReference type="ChEBI" id="CHEBI:18420"/>
    </ligand>
</feature>
<feature type="site" description="Important for catalysis" evidence="14">
    <location>
        <position position="141"/>
    </location>
</feature>
<evidence type="ECO:0000256" key="13">
    <source>
        <dbReference type="ARBA" id="ARBA00023304"/>
    </source>
</evidence>
<feature type="domain" description="Isopropylmalate dehydrogenase-like" evidence="16">
    <location>
        <begin position="4"/>
        <end position="344"/>
    </location>
</feature>
<keyword evidence="13 14" id="KW-0100">Branched-chain amino acid biosynthesis</keyword>
<dbReference type="Gene3D" id="3.40.718.10">
    <property type="entry name" value="Isopropylmalate Dehydrogenase"/>
    <property type="match status" value="1"/>
</dbReference>
<dbReference type="GO" id="GO:0005829">
    <property type="term" value="C:cytosol"/>
    <property type="evidence" value="ECO:0007669"/>
    <property type="project" value="TreeGrafter"/>
</dbReference>
<feature type="binding site" evidence="14">
    <location>
        <position position="96"/>
    </location>
    <ligand>
        <name>substrate</name>
    </ligand>
</feature>
<comment type="function">
    <text evidence="14 15">Catalyzes the oxidation of 3-carboxy-2-hydroxy-4-methylpentanoate (3-isopropylmalate) to 3-carboxy-4-methyl-2-oxopentanoate. The product decarboxylates to 4-methyl-2 oxopentanoate.</text>
</comment>
<comment type="caution">
    <text evidence="18">The sequence shown here is derived from an EMBL/GenBank/DDBJ whole genome shotgun (WGS) entry which is preliminary data.</text>
</comment>
<reference evidence="18" key="2">
    <citation type="submission" date="2018-05" db="EMBL/GenBank/DDBJ databases">
        <authorList>
            <person name="Ferrari B."/>
        </authorList>
    </citation>
    <scope>NUCLEOTIDE SEQUENCE</scope>
    <source>
        <strain evidence="18">RRmetagenome_bin12</strain>
    </source>
</reference>
<evidence type="ECO:0000256" key="6">
    <source>
        <dbReference type="ARBA" id="ARBA00022430"/>
    </source>
</evidence>
<dbReference type="EMBL" id="JAEKNS010000005">
    <property type="protein sequence ID" value="MBJ7593293.1"/>
    <property type="molecule type" value="Genomic_DNA"/>
</dbReference>
<dbReference type="UniPathway" id="UPA00048">
    <property type="reaction ID" value="UER00072"/>
</dbReference>
<gene>
    <name evidence="14 18" type="primary">leuB</name>
    <name evidence="18" type="ORF">DLM65_07350</name>
    <name evidence="17" type="ORF">JF886_00285</name>
</gene>
<evidence type="ECO:0000256" key="4">
    <source>
        <dbReference type="ARBA" id="ARBA00008319"/>
    </source>
</evidence>
<evidence type="ECO:0000256" key="15">
    <source>
        <dbReference type="RuleBase" id="RU004445"/>
    </source>
</evidence>
<feature type="binding site" evidence="14">
    <location>
        <position position="243"/>
    </location>
    <ligand>
        <name>Mg(2+)</name>
        <dbReference type="ChEBI" id="CHEBI:18420"/>
    </ligand>
</feature>
<dbReference type="InterPro" id="IPR004429">
    <property type="entry name" value="Isopropylmalate_DH"/>
</dbReference>
<evidence type="ECO:0000256" key="1">
    <source>
        <dbReference type="ARBA" id="ARBA00000624"/>
    </source>
</evidence>
<dbReference type="PANTHER" id="PTHR42979:SF1">
    <property type="entry name" value="3-ISOPROPYLMALATE DEHYDROGENASE"/>
    <property type="match status" value="1"/>
</dbReference>
<keyword evidence="11 14" id="KW-0520">NAD</keyword>
<dbReference type="InterPro" id="IPR024084">
    <property type="entry name" value="IsoPropMal-DH-like_dom"/>
</dbReference>
<organism evidence="18 19">
    <name type="scientific">Candidatus Aeolococcus gillhamiae</name>
    <dbReference type="NCBI Taxonomy" id="3127015"/>
    <lineage>
        <taxon>Bacteria</taxon>
        <taxon>Bacillati</taxon>
        <taxon>Candidatus Dormiibacterota</taxon>
        <taxon>Candidatus Dormibacteria</taxon>
        <taxon>Candidatus Aeolococcales</taxon>
        <taxon>Candidatus Aeolococcaceae</taxon>
        <taxon>Candidatus Aeolococcus</taxon>
    </lineage>
</organism>
<dbReference type="NCBIfam" id="TIGR00169">
    <property type="entry name" value="leuB"/>
    <property type="match status" value="1"/>
</dbReference>
<comment type="subcellular location">
    <subcellularLocation>
        <location evidence="14">Cytoplasm</location>
    </subcellularLocation>
</comment>
<evidence type="ECO:0000313" key="18">
    <source>
        <dbReference type="EMBL" id="PZR80833.1"/>
    </source>
</evidence>
<comment type="subunit">
    <text evidence="5 14 15">Homodimer.</text>
</comment>
<feature type="binding site" evidence="14">
    <location>
        <position position="219"/>
    </location>
    <ligand>
        <name>substrate</name>
    </ligand>
</feature>
<comment type="similarity">
    <text evidence="4 14">Belongs to the isocitrate and isopropylmalate dehydrogenases family. LeuB type 1 subfamily.</text>
</comment>
<keyword evidence="10 14" id="KW-0560">Oxidoreductase</keyword>
<evidence type="ECO:0000256" key="8">
    <source>
        <dbReference type="ARBA" id="ARBA00022723"/>
    </source>
</evidence>
<evidence type="ECO:0000256" key="7">
    <source>
        <dbReference type="ARBA" id="ARBA00022605"/>
    </source>
</evidence>
<evidence type="ECO:0000256" key="3">
    <source>
        <dbReference type="ARBA" id="ARBA00004762"/>
    </source>
</evidence>
<evidence type="ECO:0000313" key="19">
    <source>
        <dbReference type="Proteomes" id="UP000248724"/>
    </source>
</evidence>
<reference evidence="18 19" key="1">
    <citation type="journal article" date="2017" name="Nature">
        <title>Atmospheric trace gases support primary production in Antarctic desert surface soil.</title>
        <authorList>
            <person name="Ji M."/>
            <person name="Greening C."/>
            <person name="Vanwonterghem I."/>
            <person name="Carere C.R."/>
            <person name="Bay S.K."/>
            <person name="Steen J.A."/>
            <person name="Montgomery K."/>
            <person name="Lines T."/>
            <person name="Beardall J."/>
            <person name="van Dorst J."/>
            <person name="Snape I."/>
            <person name="Stott M.B."/>
            <person name="Hugenholtz P."/>
            <person name="Ferrari B.C."/>
        </authorList>
    </citation>
    <scope>NUCLEOTIDE SEQUENCE [LARGE SCALE GENOMIC DNA]</scope>
    <source>
        <strain evidence="18">RRmetagenome_bin12</strain>
    </source>
</reference>
<dbReference type="FunFam" id="3.40.718.10:FF:000006">
    <property type="entry name" value="3-isopropylmalate dehydrogenase"/>
    <property type="match status" value="1"/>
</dbReference>
<evidence type="ECO:0000256" key="11">
    <source>
        <dbReference type="ARBA" id="ARBA00023027"/>
    </source>
</evidence>
<comment type="cofactor">
    <cofactor evidence="2">
        <name>Mn(2+)</name>
        <dbReference type="ChEBI" id="CHEBI:29035"/>
    </cofactor>
</comment>
<feature type="binding site" evidence="14">
    <location>
        <position position="106"/>
    </location>
    <ligand>
        <name>substrate</name>
    </ligand>
</feature>
<dbReference type="GO" id="GO:0051287">
    <property type="term" value="F:NAD binding"/>
    <property type="evidence" value="ECO:0007669"/>
    <property type="project" value="InterPro"/>
</dbReference>
<dbReference type="SUPFAM" id="SSF53659">
    <property type="entry name" value="Isocitrate/Isopropylmalate dehydrogenase-like"/>
    <property type="match status" value="1"/>
</dbReference>